<evidence type="ECO:0000256" key="7">
    <source>
        <dbReference type="ARBA" id="ARBA00022989"/>
    </source>
</evidence>
<evidence type="ECO:0000256" key="4">
    <source>
        <dbReference type="ARBA" id="ARBA00022692"/>
    </source>
</evidence>
<feature type="transmembrane region" description="Helical" evidence="11">
    <location>
        <begin position="941"/>
        <end position="965"/>
    </location>
</feature>
<evidence type="ECO:0000256" key="11">
    <source>
        <dbReference type="SAM" id="Phobius"/>
    </source>
</evidence>
<dbReference type="InterPro" id="IPR027417">
    <property type="entry name" value="P-loop_NTPase"/>
</dbReference>
<feature type="transmembrane region" description="Helical" evidence="11">
    <location>
        <begin position="525"/>
        <end position="543"/>
    </location>
</feature>
<comment type="similarity">
    <text evidence="2">Belongs to the ABC transporter superfamily. ABCC family. Conjugate transporter (TC 3.A.1.208) subfamily.</text>
</comment>
<feature type="domain" description="ABC transporter" evidence="12">
    <location>
        <begin position="1275"/>
        <end position="1540"/>
    </location>
</feature>
<reference evidence="14" key="1">
    <citation type="submission" date="2020-05" db="EMBL/GenBank/DDBJ databases">
        <title>Mycena genomes resolve the evolution of fungal bioluminescence.</title>
        <authorList>
            <person name="Tsai I.J."/>
        </authorList>
    </citation>
    <scope>NUCLEOTIDE SEQUENCE</scope>
    <source>
        <strain evidence="14">110903Hualien_Pintung</strain>
    </source>
</reference>
<comment type="subcellular location">
    <subcellularLocation>
        <location evidence="1">Membrane</location>
        <topology evidence="1">Multi-pass membrane protein</topology>
    </subcellularLocation>
</comment>
<feature type="transmembrane region" description="Helical" evidence="11">
    <location>
        <begin position="400"/>
        <end position="420"/>
    </location>
</feature>
<keyword evidence="8 11" id="KW-0472">Membrane</keyword>
<feature type="transmembrane region" description="Helical" evidence="11">
    <location>
        <begin position="1074"/>
        <end position="1093"/>
    </location>
</feature>
<feature type="transmembrane region" description="Helical" evidence="11">
    <location>
        <begin position="303"/>
        <end position="322"/>
    </location>
</feature>
<dbReference type="InterPro" id="IPR011527">
    <property type="entry name" value="ABC1_TM_dom"/>
</dbReference>
<protein>
    <submittedName>
        <fullName evidence="14">ABC protein</fullName>
    </submittedName>
</protein>
<dbReference type="FunFam" id="3.40.50.300:FF:000630">
    <property type="entry name" value="ATP-binding cassette (ABC) transporter, putative"/>
    <property type="match status" value="1"/>
</dbReference>
<feature type="domain" description="ABC transmembrane type-1" evidence="13">
    <location>
        <begin position="941"/>
        <end position="1215"/>
    </location>
</feature>
<feature type="compositionally biased region" description="Polar residues" evidence="10">
    <location>
        <begin position="69"/>
        <end position="88"/>
    </location>
</feature>
<dbReference type="PANTHER" id="PTHR24223">
    <property type="entry name" value="ATP-BINDING CASSETTE SUB-FAMILY C"/>
    <property type="match status" value="1"/>
</dbReference>
<dbReference type="SUPFAM" id="SSF52540">
    <property type="entry name" value="P-loop containing nucleoside triphosphate hydrolases"/>
    <property type="match status" value="2"/>
</dbReference>
<keyword evidence="7 11" id="KW-1133">Transmembrane helix</keyword>
<dbReference type="PROSITE" id="PS50893">
    <property type="entry name" value="ABC_TRANSPORTER_2"/>
    <property type="match status" value="2"/>
</dbReference>
<dbReference type="FunFam" id="1.20.1560.10:FF:000010">
    <property type="entry name" value="Multidrug resistance-associated ABC transporter"/>
    <property type="match status" value="1"/>
</dbReference>
<evidence type="ECO:0000256" key="9">
    <source>
        <dbReference type="ARBA" id="ARBA00023180"/>
    </source>
</evidence>
<feature type="domain" description="ABC transporter" evidence="12">
    <location>
        <begin position="648"/>
        <end position="871"/>
    </location>
</feature>
<dbReference type="PANTHER" id="PTHR24223:SF456">
    <property type="entry name" value="MULTIDRUG RESISTANCE-ASSOCIATED PROTEIN LETHAL(2)03659"/>
    <property type="match status" value="1"/>
</dbReference>
<dbReference type="OrthoDB" id="6500128at2759"/>
<dbReference type="Pfam" id="PF00664">
    <property type="entry name" value="ABC_membrane"/>
    <property type="match status" value="2"/>
</dbReference>
<feature type="domain" description="ABC transmembrane type-1" evidence="13">
    <location>
        <begin position="260"/>
        <end position="581"/>
    </location>
</feature>
<evidence type="ECO:0000259" key="13">
    <source>
        <dbReference type="PROSITE" id="PS50929"/>
    </source>
</evidence>
<keyword evidence="3" id="KW-0813">Transport</keyword>
<dbReference type="CDD" id="cd18606">
    <property type="entry name" value="ABC_6TM_YOR1_D2_like"/>
    <property type="match status" value="1"/>
</dbReference>
<dbReference type="CDD" id="cd03250">
    <property type="entry name" value="ABCC_MRP_domain1"/>
    <property type="match status" value="1"/>
</dbReference>
<dbReference type="InterPro" id="IPR003593">
    <property type="entry name" value="AAA+_ATPase"/>
</dbReference>
<organism evidence="14 15">
    <name type="scientific">Mycena chlorophos</name>
    <name type="common">Agaric fungus</name>
    <name type="synonym">Agaricus chlorophos</name>
    <dbReference type="NCBI Taxonomy" id="658473"/>
    <lineage>
        <taxon>Eukaryota</taxon>
        <taxon>Fungi</taxon>
        <taxon>Dikarya</taxon>
        <taxon>Basidiomycota</taxon>
        <taxon>Agaricomycotina</taxon>
        <taxon>Agaricomycetes</taxon>
        <taxon>Agaricomycetidae</taxon>
        <taxon>Agaricales</taxon>
        <taxon>Marasmiineae</taxon>
        <taxon>Mycenaceae</taxon>
        <taxon>Mycena</taxon>
    </lineage>
</organism>
<evidence type="ECO:0000256" key="8">
    <source>
        <dbReference type="ARBA" id="ARBA00023136"/>
    </source>
</evidence>
<sequence length="1562" mass="173521">MARTRDSVTRHESSRAAVAKAARCAGGRSDLDGMLMDSDMRARLKAGLMQIGPVRIASRSVWPSQTLVQTPHMSSQTLPNATTDNSNPRDAPHLDFDTGKELLRYRKWWWQLWLPSGIPPPPPDSFEDAELTPMATASWFSLLTYTWISPIMRLGYQRTLQATDMWRVAPDQEAGILCEQLEAAWDRRVAAATNWNDGLADGRSNPSAFKRGVWILRSLPAGTRFRQQRSALEKSWREKDGRREASLAWALNDVLGHIFWWGGVSKVLGDTSQLMGPLVVKAIINFANNRATARQQGTEPPSVGRGIGMAFALIAVVISASVFQHQFFWRSMYTGVLSRAALTALIYKRAVRLSGKSRVFLTNAKILTHLSSDVSCFSSFDDWQPNLSQQLGRLDVCAQWFHAAWTAPIQATICLVILLTMLGPSALAGFSLFLVIIPITERLIAGQFKIRRGLMKYTDGRAEMLLEVFSSMRVVKYFCYELPFLKSAWVHGLQAKTDLEEEIHDIRSEEVRGIKKMQHSRSANVALAFSLPVLASTLAFVTYTHVTPGFDIAVIFSSFSLFQLLRQPMMFLPRALSNIVDAKNALTRLTRTFHAETIDGEPFIIDPNQKNALMASNVSFQWESATCGDTNVSAKAGKSAKERHAADELKEDVPEKLDKQEPFAVRDINMQIPRGTLVGIVGRVGSGKSTLISGLIGEARCVSGDFSFGGTVAYCAQTAWIMNATLRENVLFGQPFNEDRYWKVMETACLLPDLQLLADGDLTEIGEKGINLSGGQKQRINIARALYRDADICIFDDPLSAVDANVGKMLFHNAILGLVNEGRTVILVTHALHFLSQCNYIYMFDGGAIAEHGTYEQLLIRQREFARLDQEFGGGAEPSSENLNTATTTVEELKDKSKAASGTGKMEGKLMSKERRSTGAVSWRIYATYVKAGHGWVTFPLVLAAVFGMQACQLLNSYTLVWWQANTFNRSFSYYQLQYSLLGVAQAIFTFFMGVAIDFLTMGAAKNLHYASVRNILFAPMSYFDTIPMGRIMSVFGKDVDVVDNQVAISARMTVLVISNLMSAVLLIAVLEHFFIFAAIAIGFGYIRFSAYYRASARELKRIDALLRSVLFAHFSESLTGLPTIRSYGALPRFMEQNKKYIDLDDRALILTITNQRWLAIRLDACGAIMVFVVAVFAVVGVSGISPAQIGLVLTYTTQLTQLCAMVTRQTAELEVINSPNTYSVDLIFDSRIVHMNSVERVVHYSRQDLVPQEAAYESDMNLKPSPEWPSRGAVQFKNLQMSYRPGLPKVLHGLSMDIAPGEKIGVVGRTGAGKSSLALCLLRIVEFEGQINVDGVDISKIGLKDLRNNISIIPQEPTLFSGTVRSVLDPFGRFDDARLWDALRRSYLVDSGTTTPLTSADASEESAQPRHRIDLDTVIEIDGRNLSVGERSLLSLARALVKDSQVVVLDEATASVDLVTDHKIQHTIQTQFRDKTLLCIARQSVLQFVLDIAQRLADRLRTILSYNRILVLDSGKIAELDTPLKLFHQRDSIFRGLCQKSNITSADIEKAILQDGEVVER</sequence>
<name>A0A8H6WLS1_MYCCL</name>
<proteinExistence type="inferred from homology"/>
<feature type="transmembrane region" description="Helical" evidence="11">
    <location>
        <begin position="1165"/>
        <end position="1185"/>
    </location>
</feature>
<evidence type="ECO:0000313" key="15">
    <source>
        <dbReference type="Proteomes" id="UP000613580"/>
    </source>
</evidence>
<evidence type="ECO:0000256" key="1">
    <source>
        <dbReference type="ARBA" id="ARBA00004141"/>
    </source>
</evidence>
<dbReference type="PROSITE" id="PS50929">
    <property type="entry name" value="ABC_TM1F"/>
    <property type="match status" value="2"/>
</dbReference>
<evidence type="ECO:0000313" key="14">
    <source>
        <dbReference type="EMBL" id="KAF7317064.1"/>
    </source>
</evidence>
<gene>
    <name evidence="14" type="ORF">HMN09_00441000</name>
</gene>
<accession>A0A8H6WLS1</accession>
<dbReference type="InterPro" id="IPR003439">
    <property type="entry name" value="ABC_transporter-like_ATP-bd"/>
</dbReference>
<keyword evidence="9" id="KW-0325">Glycoprotein</keyword>
<evidence type="ECO:0000259" key="12">
    <source>
        <dbReference type="PROSITE" id="PS50893"/>
    </source>
</evidence>
<dbReference type="CDD" id="cd03244">
    <property type="entry name" value="ABCC_MRP_domain2"/>
    <property type="match status" value="1"/>
</dbReference>
<dbReference type="GO" id="GO:0016020">
    <property type="term" value="C:membrane"/>
    <property type="evidence" value="ECO:0007669"/>
    <property type="project" value="UniProtKB-SubCell"/>
</dbReference>
<evidence type="ECO:0000256" key="3">
    <source>
        <dbReference type="ARBA" id="ARBA00022448"/>
    </source>
</evidence>
<dbReference type="InterPro" id="IPR036640">
    <property type="entry name" value="ABC1_TM_sf"/>
</dbReference>
<dbReference type="GO" id="GO:0140359">
    <property type="term" value="F:ABC-type transporter activity"/>
    <property type="evidence" value="ECO:0007669"/>
    <property type="project" value="InterPro"/>
</dbReference>
<dbReference type="InterPro" id="IPR017871">
    <property type="entry name" value="ABC_transporter-like_CS"/>
</dbReference>
<evidence type="ECO:0000256" key="2">
    <source>
        <dbReference type="ARBA" id="ARBA00009726"/>
    </source>
</evidence>
<dbReference type="Proteomes" id="UP000613580">
    <property type="component" value="Unassembled WGS sequence"/>
</dbReference>
<evidence type="ECO:0000256" key="5">
    <source>
        <dbReference type="ARBA" id="ARBA00022741"/>
    </source>
</evidence>
<comment type="caution">
    <text evidence="14">The sequence shown here is derived from an EMBL/GenBank/DDBJ whole genome shotgun (WGS) entry which is preliminary data.</text>
</comment>
<dbReference type="Pfam" id="PF00005">
    <property type="entry name" value="ABC_tran"/>
    <property type="match status" value="2"/>
</dbReference>
<dbReference type="SUPFAM" id="SSF90123">
    <property type="entry name" value="ABC transporter transmembrane region"/>
    <property type="match status" value="2"/>
</dbReference>
<feature type="transmembrane region" description="Helical" evidence="11">
    <location>
        <begin position="1047"/>
        <end position="1068"/>
    </location>
</feature>
<dbReference type="Gene3D" id="1.20.1560.10">
    <property type="entry name" value="ABC transporter type 1, transmembrane domain"/>
    <property type="match status" value="2"/>
</dbReference>
<dbReference type="GO" id="GO:0005524">
    <property type="term" value="F:ATP binding"/>
    <property type="evidence" value="ECO:0007669"/>
    <property type="project" value="UniProtKB-KW"/>
</dbReference>
<keyword evidence="4 11" id="KW-0812">Transmembrane</keyword>
<dbReference type="FunFam" id="3.40.50.300:FF:000997">
    <property type="entry name" value="Multidrug resistance-associated protein 1"/>
    <property type="match status" value="1"/>
</dbReference>
<dbReference type="GO" id="GO:0016887">
    <property type="term" value="F:ATP hydrolysis activity"/>
    <property type="evidence" value="ECO:0007669"/>
    <property type="project" value="InterPro"/>
</dbReference>
<dbReference type="SMART" id="SM00382">
    <property type="entry name" value="AAA"/>
    <property type="match status" value="2"/>
</dbReference>
<dbReference type="EMBL" id="JACAZE010000005">
    <property type="protein sequence ID" value="KAF7317064.1"/>
    <property type="molecule type" value="Genomic_DNA"/>
</dbReference>
<feature type="transmembrane region" description="Helical" evidence="11">
    <location>
        <begin position="426"/>
        <end position="445"/>
    </location>
</feature>
<dbReference type="InterPro" id="IPR050173">
    <property type="entry name" value="ABC_transporter_C-like"/>
</dbReference>
<evidence type="ECO:0000256" key="6">
    <source>
        <dbReference type="ARBA" id="ARBA00022840"/>
    </source>
</evidence>
<feature type="transmembrane region" description="Helical" evidence="11">
    <location>
        <begin position="977"/>
        <end position="1000"/>
    </location>
</feature>
<dbReference type="PROSITE" id="PS00211">
    <property type="entry name" value="ABC_TRANSPORTER_1"/>
    <property type="match status" value="2"/>
</dbReference>
<keyword evidence="5" id="KW-0547">Nucleotide-binding</keyword>
<keyword evidence="6" id="KW-0067">ATP-binding</keyword>
<keyword evidence="15" id="KW-1185">Reference proteome</keyword>
<evidence type="ECO:0000256" key="10">
    <source>
        <dbReference type="SAM" id="MobiDB-lite"/>
    </source>
</evidence>
<dbReference type="CDD" id="cd18597">
    <property type="entry name" value="ABC_6TM_YOR1_D1_like"/>
    <property type="match status" value="1"/>
</dbReference>
<feature type="region of interest" description="Disordered" evidence="10">
    <location>
        <begin position="69"/>
        <end position="93"/>
    </location>
</feature>
<dbReference type="Gene3D" id="3.40.50.300">
    <property type="entry name" value="P-loop containing nucleotide triphosphate hydrolases"/>
    <property type="match status" value="2"/>
</dbReference>